<accession>A0A2N5GPI7</accession>
<keyword evidence="3" id="KW-1003">Cell membrane</keyword>
<evidence type="ECO:0000259" key="9">
    <source>
        <dbReference type="Pfam" id="PF20730"/>
    </source>
</evidence>
<feature type="transmembrane region" description="Helical" evidence="7">
    <location>
        <begin position="61"/>
        <end position="83"/>
    </location>
</feature>
<dbReference type="EMBL" id="PGVA01000012">
    <property type="protein sequence ID" value="PLR84613.1"/>
    <property type="molecule type" value="Genomic_DNA"/>
</dbReference>
<dbReference type="RefSeq" id="WP_101576262.1">
    <property type="nucleotide sequence ID" value="NZ_PGVA01000012.1"/>
</dbReference>
<evidence type="ECO:0000256" key="7">
    <source>
        <dbReference type="SAM" id="Phobius"/>
    </source>
</evidence>
<dbReference type="PANTHER" id="PTHR34582:SF5">
    <property type="entry name" value="UPF0702 TRANSMEMBRANE PROTEIN YETF"/>
    <property type="match status" value="1"/>
</dbReference>
<comment type="subcellular location">
    <subcellularLocation>
        <location evidence="1">Cell membrane</location>
        <topology evidence="1">Multi-pass membrane protein</topology>
    </subcellularLocation>
</comment>
<dbReference type="GO" id="GO:0005886">
    <property type="term" value="C:plasma membrane"/>
    <property type="evidence" value="ECO:0007669"/>
    <property type="project" value="UniProtKB-SubCell"/>
</dbReference>
<feature type="transmembrane region" description="Helical" evidence="7">
    <location>
        <begin position="38"/>
        <end position="55"/>
    </location>
</feature>
<dbReference type="Pfam" id="PF04239">
    <property type="entry name" value="DUF421"/>
    <property type="match status" value="1"/>
</dbReference>
<feature type="domain" description="YetF-like N-terminal transmembrane" evidence="9">
    <location>
        <begin position="8"/>
        <end position="81"/>
    </location>
</feature>
<comment type="similarity">
    <text evidence="2">Belongs to the UPF0702 family.</text>
</comment>
<dbReference type="OrthoDB" id="1076133at2"/>
<dbReference type="AlphaFoldDB" id="A0A2N5GPI7"/>
<gene>
    <name evidence="10" type="ORF">CU635_05930</name>
    <name evidence="11" type="ORF">CVD25_00825</name>
</gene>
<dbReference type="InterPro" id="IPR007353">
    <property type="entry name" value="DUF421"/>
</dbReference>
<evidence type="ECO:0000313" key="10">
    <source>
        <dbReference type="EMBL" id="PLR84613.1"/>
    </source>
</evidence>
<evidence type="ECO:0000256" key="1">
    <source>
        <dbReference type="ARBA" id="ARBA00004651"/>
    </source>
</evidence>
<evidence type="ECO:0000256" key="6">
    <source>
        <dbReference type="ARBA" id="ARBA00023136"/>
    </source>
</evidence>
<dbReference type="InterPro" id="IPR048454">
    <property type="entry name" value="YetF_N"/>
</dbReference>
<keyword evidence="4 7" id="KW-0812">Transmembrane</keyword>
<evidence type="ECO:0000313" key="12">
    <source>
        <dbReference type="Proteomes" id="UP000234951"/>
    </source>
</evidence>
<feature type="transmembrane region" description="Helical" evidence="7">
    <location>
        <begin position="6"/>
        <end position="26"/>
    </location>
</feature>
<dbReference type="Proteomes" id="UP000234951">
    <property type="component" value="Unassembled WGS sequence"/>
</dbReference>
<name>A0A2N5GPI7_9BACI</name>
<evidence type="ECO:0000313" key="11">
    <source>
        <dbReference type="EMBL" id="PLS00765.1"/>
    </source>
</evidence>
<dbReference type="EMBL" id="PGVD01000003">
    <property type="protein sequence ID" value="PLS00765.1"/>
    <property type="molecule type" value="Genomic_DNA"/>
</dbReference>
<dbReference type="Pfam" id="PF20730">
    <property type="entry name" value="YetF_N"/>
    <property type="match status" value="1"/>
</dbReference>
<reference evidence="11 13" key="2">
    <citation type="submission" date="2017-12" db="EMBL/GenBank/DDBJ databases">
        <title>Comparative Functional Genomics of Dry Heat Resistant strains isolated from the Viking Spacecraft.</title>
        <authorList>
            <person name="Seuylemezian A."/>
            <person name="Cooper K."/>
            <person name="Vaishampayan P."/>
        </authorList>
    </citation>
    <scope>NUCLEOTIDE SEQUENCE [LARGE SCALE GENOMIC DNA]</scope>
    <source>
        <strain evidence="11 13">ATCC 29669</strain>
    </source>
</reference>
<keyword evidence="6 7" id="KW-0472">Membrane</keyword>
<evidence type="ECO:0000259" key="8">
    <source>
        <dbReference type="Pfam" id="PF04239"/>
    </source>
</evidence>
<comment type="caution">
    <text evidence="10">The sequence shown here is derived from an EMBL/GenBank/DDBJ whole genome shotgun (WGS) entry which is preliminary data.</text>
</comment>
<dbReference type="PANTHER" id="PTHR34582">
    <property type="entry name" value="UPF0702 TRANSMEMBRANE PROTEIN YCAP"/>
    <property type="match status" value="1"/>
</dbReference>
<organism evidence="10 12">
    <name type="scientific">Bacillus canaveralius</name>
    <dbReference type="NCBI Taxonomy" id="1403243"/>
    <lineage>
        <taxon>Bacteria</taxon>
        <taxon>Bacillati</taxon>
        <taxon>Bacillota</taxon>
        <taxon>Bacilli</taxon>
        <taxon>Bacillales</taxon>
        <taxon>Bacillaceae</taxon>
        <taxon>Bacillus</taxon>
    </lineage>
</organism>
<evidence type="ECO:0000256" key="5">
    <source>
        <dbReference type="ARBA" id="ARBA00022989"/>
    </source>
</evidence>
<evidence type="ECO:0000256" key="2">
    <source>
        <dbReference type="ARBA" id="ARBA00006448"/>
    </source>
</evidence>
<keyword evidence="5 7" id="KW-1133">Transmembrane helix</keyword>
<feature type="domain" description="YetF C-terminal" evidence="8">
    <location>
        <begin position="84"/>
        <end position="217"/>
    </location>
</feature>
<dbReference type="Gene3D" id="3.30.240.20">
    <property type="entry name" value="bsu07140 like domains"/>
    <property type="match status" value="2"/>
</dbReference>
<protein>
    <submittedName>
        <fullName evidence="10">DUF421 domain-containing protein</fullName>
    </submittedName>
</protein>
<proteinExistence type="inferred from homology"/>
<evidence type="ECO:0000313" key="13">
    <source>
        <dbReference type="Proteomes" id="UP000235114"/>
    </source>
</evidence>
<reference evidence="10 12" key="1">
    <citation type="submission" date="2017-11" db="EMBL/GenBank/DDBJ databases">
        <title>Comparitive Functional Genomics of Dry Heat Resistant strains isolated from the Viking Spacecraft.</title>
        <authorList>
            <person name="Seuylemezian A."/>
            <person name="Cooper K."/>
            <person name="Vaishampayan P."/>
        </authorList>
    </citation>
    <scope>NUCLEOTIDE SEQUENCE [LARGE SCALE GENOMIC DNA]</scope>
    <source>
        <strain evidence="10 12">M4.6</strain>
    </source>
</reference>
<dbReference type="InterPro" id="IPR023090">
    <property type="entry name" value="UPF0702_alpha/beta_dom_sf"/>
</dbReference>
<evidence type="ECO:0000256" key="3">
    <source>
        <dbReference type="ARBA" id="ARBA00022475"/>
    </source>
</evidence>
<dbReference type="Proteomes" id="UP000235114">
    <property type="component" value="Unassembled WGS sequence"/>
</dbReference>
<evidence type="ECO:0000256" key="4">
    <source>
        <dbReference type="ARBA" id="ARBA00022692"/>
    </source>
</evidence>
<sequence length="230" mass="26551">MGEVNIVLLTTKVVIGFVTLFFIIFITGRTSIYQLTPFHFVFVLLLGDFLGDTIYEDRIGIFYFFYAVGLWTLLMLAVEYITLKKKSSRSVFEGNPDIIVRDGIIDRKMLKKNKLDVNQLSSLLRQANIFSVREVKYGILEPNGHISTLLKSKYQKPDRQDLNLPDSLVDLPTTLIIDGEIIWDNLHERGFDQQWLHKQITAQGYDSEKDIFYADWDDREGIHISPIKVG</sequence>
<keyword evidence="13" id="KW-1185">Reference proteome</keyword>